<evidence type="ECO:0000313" key="2">
    <source>
        <dbReference type="EMBL" id="TVU34676.1"/>
    </source>
</evidence>
<feature type="non-terminal residue" evidence="2">
    <location>
        <position position="1"/>
    </location>
</feature>
<dbReference type="Gramene" id="TVU34676">
    <property type="protein sequence ID" value="TVU34676"/>
    <property type="gene ID" value="EJB05_16521"/>
</dbReference>
<dbReference type="EMBL" id="RWGY01000009">
    <property type="protein sequence ID" value="TVU34676.1"/>
    <property type="molecule type" value="Genomic_DNA"/>
</dbReference>
<evidence type="ECO:0000313" key="3">
    <source>
        <dbReference type="Proteomes" id="UP000324897"/>
    </source>
</evidence>
<organism evidence="2 3">
    <name type="scientific">Eragrostis curvula</name>
    <name type="common">weeping love grass</name>
    <dbReference type="NCBI Taxonomy" id="38414"/>
    <lineage>
        <taxon>Eukaryota</taxon>
        <taxon>Viridiplantae</taxon>
        <taxon>Streptophyta</taxon>
        <taxon>Embryophyta</taxon>
        <taxon>Tracheophyta</taxon>
        <taxon>Spermatophyta</taxon>
        <taxon>Magnoliopsida</taxon>
        <taxon>Liliopsida</taxon>
        <taxon>Poales</taxon>
        <taxon>Poaceae</taxon>
        <taxon>PACMAD clade</taxon>
        <taxon>Chloridoideae</taxon>
        <taxon>Eragrostideae</taxon>
        <taxon>Eragrostidinae</taxon>
        <taxon>Eragrostis</taxon>
    </lineage>
</organism>
<sequence>MSGGDARESIGSFPSMSNTAREPEEFLQHQQRQYHVIKPFMGSPPEMGSEDSDLQRITGTSETPPAPPAAKKKRSLPGTPVSLKH</sequence>
<reference evidence="2 3" key="1">
    <citation type="journal article" date="2019" name="Sci. Rep.">
        <title>A high-quality genome of Eragrostis curvula grass provides insights into Poaceae evolution and supports new strategies to enhance forage quality.</title>
        <authorList>
            <person name="Carballo J."/>
            <person name="Santos B.A.C.M."/>
            <person name="Zappacosta D."/>
            <person name="Garbus I."/>
            <person name="Selva J.P."/>
            <person name="Gallo C.A."/>
            <person name="Diaz A."/>
            <person name="Albertini E."/>
            <person name="Caccamo M."/>
            <person name="Echenique V."/>
        </authorList>
    </citation>
    <scope>NUCLEOTIDE SEQUENCE [LARGE SCALE GENOMIC DNA]</scope>
    <source>
        <strain evidence="3">cv. Victoria</strain>
        <tissue evidence="2">Leaf</tissue>
    </source>
</reference>
<feature type="region of interest" description="Disordered" evidence="1">
    <location>
        <begin position="1"/>
        <end position="85"/>
    </location>
</feature>
<keyword evidence="3" id="KW-1185">Reference proteome</keyword>
<accession>A0A5J9VFB3</accession>
<name>A0A5J9VFB3_9POAL</name>
<gene>
    <name evidence="2" type="ORF">EJB05_16521</name>
</gene>
<protein>
    <submittedName>
        <fullName evidence="2">Uncharacterized protein</fullName>
    </submittedName>
</protein>
<dbReference type="AlphaFoldDB" id="A0A5J9VFB3"/>
<dbReference type="Proteomes" id="UP000324897">
    <property type="component" value="Unassembled WGS sequence"/>
</dbReference>
<comment type="caution">
    <text evidence="2">The sequence shown here is derived from an EMBL/GenBank/DDBJ whole genome shotgun (WGS) entry which is preliminary data.</text>
</comment>
<evidence type="ECO:0000256" key="1">
    <source>
        <dbReference type="SAM" id="MobiDB-lite"/>
    </source>
</evidence>
<proteinExistence type="predicted"/>